<keyword evidence="1" id="KW-0472">Membrane</keyword>
<keyword evidence="3" id="KW-1185">Reference proteome</keyword>
<accession>A0A2T0XIM5</accession>
<dbReference type="EMBL" id="QPIZ01000002">
    <property type="protein sequence ID" value="RCW38968.1"/>
    <property type="molecule type" value="Genomic_DNA"/>
</dbReference>
<protein>
    <submittedName>
        <fullName evidence="2">Uncharacterized protein</fullName>
    </submittedName>
</protein>
<reference evidence="2 3" key="1">
    <citation type="submission" date="2018-07" db="EMBL/GenBank/DDBJ databases">
        <title>Freshwater and sediment microbial communities from various areas in North America, analyzing microbe dynamics in response to fracking.</title>
        <authorList>
            <person name="Lamendella R."/>
        </authorList>
    </citation>
    <scope>NUCLEOTIDE SEQUENCE [LARGE SCALE GENOMIC DNA]</scope>
    <source>
        <strain evidence="2 3">160A</strain>
    </source>
</reference>
<keyword evidence="1" id="KW-0812">Transmembrane</keyword>
<comment type="caution">
    <text evidence="2">The sequence shown here is derived from an EMBL/GenBank/DDBJ whole genome shotgun (WGS) entry which is preliminary data.</text>
</comment>
<dbReference type="AlphaFoldDB" id="A0A2T0XIM5"/>
<keyword evidence="1" id="KW-1133">Transmembrane helix</keyword>
<dbReference type="Proteomes" id="UP000252733">
    <property type="component" value="Unassembled WGS sequence"/>
</dbReference>
<organism evidence="2 3">
    <name type="scientific">Marinilabilia salmonicolor</name>
    <dbReference type="NCBI Taxonomy" id="989"/>
    <lineage>
        <taxon>Bacteria</taxon>
        <taxon>Pseudomonadati</taxon>
        <taxon>Bacteroidota</taxon>
        <taxon>Bacteroidia</taxon>
        <taxon>Marinilabiliales</taxon>
        <taxon>Marinilabiliaceae</taxon>
        <taxon>Marinilabilia</taxon>
    </lineage>
</organism>
<evidence type="ECO:0000313" key="2">
    <source>
        <dbReference type="EMBL" id="RCW38968.1"/>
    </source>
</evidence>
<gene>
    <name evidence="2" type="ORF">DFO77_102122</name>
</gene>
<evidence type="ECO:0000256" key="1">
    <source>
        <dbReference type="SAM" id="Phobius"/>
    </source>
</evidence>
<proteinExistence type="predicted"/>
<feature type="transmembrane region" description="Helical" evidence="1">
    <location>
        <begin position="21"/>
        <end position="40"/>
    </location>
</feature>
<name>A0A2T0XIM5_9BACT</name>
<evidence type="ECO:0000313" key="3">
    <source>
        <dbReference type="Proteomes" id="UP000252733"/>
    </source>
</evidence>
<sequence length="69" mass="8348">MEKLKGLTMSMIFLTILDESSSQYLLTSLIWFNLFILTYVSNVFENYRLTIPAHYFQFLHIRYFNIPFL</sequence>